<keyword evidence="3" id="KW-0540">Nuclease</keyword>
<dbReference type="FunFam" id="3.40.50.10420:FF:000007">
    <property type="entry name" value="5-formyltetrahydrofolate cyclo-ligase"/>
    <property type="match status" value="1"/>
</dbReference>
<dbReference type="Pfam" id="PF01812">
    <property type="entry name" value="5-FTHF_cyc-lig"/>
    <property type="match status" value="1"/>
</dbReference>
<comment type="similarity">
    <text evidence="2">Belongs to the tyrosyl-DNA phosphodiesterase family.</text>
</comment>
<dbReference type="InterPro" id="IPR024185">
    <property type="entry name" value="FTHF_cligase-like_sf"/>
</dbReference>
<dbReference type="GO" id="GO:0017005">
    <property type="term" value="F:3'-tyrosyl-DNA phosphodiesterase activity"/>
    <property type="evidence" value="ECO:0007669"/>
    <property type="project" value="TreeGrafter"/>
</dbReference>
<accession>A0A507DZI5</accession>
<evidence type="ECO:0000256" key="5">
    <source>
        <dbReference type="ARBA" id="ARBA00022801"/>
    </source>
</evidence>
<proteinExistence type="inferred from homology"/>
<dbReference type="Pfam" id="PF06087">
    <property type="entry name" value="Tyr-DNA_phospho"/>
    <property type="match status" value="1"/>
</dbReference>
<feature type="compositionally biased region" description="Basic and acidic residues" evidence="12">
    <location>
        <begin position="211"/>
        <end position="221"/>
    </location>
</feature>
<evidence type="ECO:0000256" key="10">
    <source>
        <dbReference type="PIRSR" id="PIRSR610347-2"/>
    </source>
</evidence>
<keyword evidence="6" id="KW-0269">Exonuclease</keyword>
<dbReference type="NCBIfam" id="TIGR02727">
    <property type="entry name" value="MTHFS_bact"/>
    <property type="match status" value="1"/>
</dbReference>
<feature type="binding site" evidence="10">
    <location>
        <position position="564"/>
    </location>
    <ligand>
        <name>substrate</name>
    </ligand>
</feature>
<evidence type="ECO:0000256" key="11">
    <source>
        <dbReference type="PIRSR" id="PIRSR610347-3"/>
    </source>
</evidence>
<dbReference type="PANTHER" id="PTHR12415:SF0">
    <property type="entry name" value="TYROSYL-DNA PHOSPHODIESTERASE 1"/>
    <property type="match status" value="1"/>
</dbReference>
<evidence type="ECO:0000256" key="4">
    <source>
        <dbReference type="ARBA" id="ARBA00022763"/>
    </source>
</evidence>
<feature type="region of interest" description="Disordered" evidence="12">
    <location>
        <begin position="211"/>
        <end position="239"/>
    </location>
</feature>
<dbReference type="Proteomes" id="UP000318582">
    <property type="component" value="Unassembled WGS sequence"/>
</dbReference>
<dbReference type="STRING" id="109895.A0A507DZI5"/>
<evidence type="ECO:0000256" key="1">
    <source>
        <dbReference type="ARBA" id="ARBA00004123"/>
    </source>
</evidence>
<dbReference type="GO" id="GO:0003690">
    <property type="term" value="F:double-stranded DNA binding"/>
    <property type="evidence" value="ECO:0007669"/>
    <property type="project" value="TreeGrafter"/>
</dbReference>
<evidence type="ECO:0000256" key="2">
    <source>
        <dbReference type="ARBA" id="ARBA00010205"/>
    </source>
</evidence>
<keyword evidence="7" id="KW-0234">DNA repair</keyword>
<gene>
    <name evidence="13" type="ORF">PhCBS80983_g04157</name>
</gene>
<evidence type="ECO:0008006" key="15">
    <source>
        <dbReference type="Google" id="ProtNLM"/>
    </source>
</evidence>
<feature type="active site" description="Nucleophile" evidence="9">
    <location>
        <position position="341"/>
    </location>
</feature>
<dbReference type="InterPro" id="IPR002698">
    <property type="entry name" value="FTHF_cligase"/>
</dbReference>
<dbReference type="GO" id="GO:0005634">
    <property type="term" value="C:nucleus"/>
    <property type="evidence" value="ECO:0007669"/>
    <property type="project" value="UniProtKB-SubCell"/>
</dbReference>
<keyword evidence="14" id="KW-1185">Reference proteome</keyword>
<protein>
    <recommendedName>
        <fullName evidence="15">5-formyltetrahydrofolate cyclo-ligase</fullName>
    </recommendedName>
</protein>
<dbReference type="SUPFAM" id="SSF56024">
    <property type="entry name" value="Phospholipase D/nuclease"/>
    <property type="match status" value="2"/>
</dbReference>
<feature type="active site" description="Proton donor/acceptor" evidence="9">
    <location>
        <position position="562"/>
    </location>
</feature>
<dbReference type="EMBL" id="QEAQ01000061">
    <property type="protein sequence ID" value="TPX56966.1"/>
    <property type="molecule type" value="Genomic_DNA"/>
</dbReference>
<evidence type="ECO:0000313" key="13">
    <source>
        <dbReference type="EMBL" id="TPX56966.1"/>
    </source>
</evidence>
<evidence type="ECO:0000313" key="14">
    <source>
        <dbReference type="Proteomes" id="UP000318582"/>
    </source>
</evidence>
<evidence type="ECO:0000256" key="8">
    <source>
        <dbReference type="ARBA" id="ARBA00023242"/>
    </source>
</evidence>
<evidence type="ECO:0000256" key="6">
    <source>
        <dbReference type="ARBA" id="ARBA00022839"/>
    </source>
</evidence>
<name>A0A507DZI5_9FUNG</name>
<dbReference type="GO" id="GO:0003697">
    <property type="term" value="F:single-stranded DNA binding"/>
    <property type="evidence" value="ECO:0007669"/>
    <property type="project" value="TreeGrafter"/>
</dbReference>
<comment type="subcellular location">
    <subcellularLocation>
        <location evidence="1">Nucleus</location>
    </subcellularLocation>
</comment>
<dbReference type="GO" id="GO:0004527">
    <property type="term" value="F:exonuclease activity"/>
    <property type="evidence" value="ECO:0007669"/>
    <property type="project" value="UniProtKB-KW"/>
</dbReference>
<keyword evidence="8" id="KW-0539">Nucleus</keyword>
<dbReference type="Gene3D" id="3.30.870.10">
    <property type="entry name" value="Endonuclease Chain A"/>
    <property type="match status" value="2"/>
</dbReference>
<reference evidence="13 14" key="1">
    <citation type="journal article" date="2019" name="Sci. Rep.">
        <title>Comparative genomics of chytrid fungi reveal insights into the obligate biotrophic and pathogenic lifestyle of Synchytrium endobioticum.</title>
        <authorList>
            <person name="van de Vossenberg B.T.L.H."/>
            <person name="Warris S."/>
            <person name="Nguyen H.D.T."/>
            <person name="van Gent-Pelzer M.P.E."/>
            <person name="Joly D.L."/>
            <person name="van de Geest H.C."/>
            <person name="Bonants P.J.M."/>
            <person name="Smith D.S."/>
            <person name="Levesque C.A."/>
            <person name="van der Lee T.A.J."/>
        </authorList>
    </citation>
    <scope>NUCLEOTIDE SEQUENCE [LARGE SCALE GENOMIC DNA]</scope>
    <source>
        <strain evidence="13 14">CBS 809.83</strain>
    </source>
</reference>
<organism evidence="13 14">
    <name type="scientific">Powellomyces hirtus</name>
    <dbReference type="NCBI Taxonomy" id="109895"/>
    <lineage>
        <taxon>Eukaryota</taxon>
        <taxon>Fungi</taxon>
        <taxon>Fungi incertae sedis</taxon>
        <taxon>Chytridiomycota</taxon>
        <taxon>Chytridiomycota incertae sedis</taxon>
        <taxon>Chytridiomycetes</taxon>
        <taxon>Spizellomycetales</taxon>
        <taxon>Powellomycetaceae</taxon>
        <taxon>Powellomyces</taxon>
    </lineage>
</organism>
<keyword evidence="5" id="KW-0378">Hydrolase</keyword>
<dbReference type="Gene3D" id="3.40.50.10420">
    <property type="entry name" value="NagB/RpiA/CoA transferase-like"/>
    <property type="match status" value="1"/>
</dbReference>
<dbReference type="SUPFAM" id="SSF100950">
    <property type="entry name" value="NagB/RpiA/CoA transferase-like"/>
    <property type="match status" value="1"/>
</dbReference>
<keyword evidence="4" id="KW-0227">DNA damage</keyword>
<evidence type="ECO:0000256" key="12">
    <source>
        <dbReference type="SAM" id="MobiDB-lite"/>
    </source>
</evidence>
<comment type="caution">
    <text evidence="13">The sequence shown here is derived from an EMBL/GenBank/DDBJ whole genome shotgun (WGS) entry which is preliminary data.</text>
</comment>
<sequence length="700" mass="78816">MDHRAVRALKQALRKSMRGTLAQLPVDQVRQETSSVVQKLLAMEEYKKSRSVSVYLSMPSGEISTTEIIEDIFRANKRCYVPRCDGENMEMVRLSSLEDFQSLPRNKWQIPEPPLDEPRKNALDEDGLDLIIVPGLAFDKEGWRLGHGKGYYDRYFAKVAERSALSGKALPTTIALALSAQIMDEPLPREDFDQKPQFLVTATGVVREDVDNDHTTDHDSDATEIMGQDDPQDKGKASTSPTFVNPRIFLTRVRDLDSFENLGSKSLRDLLSVKPLECMLQFNYMVELSWLMSHLPNKTIPVTFVHGFRGESLDYLREEASHFPNVRLVTPNLPIAYGTHHTKMMCLFYVDGDAQVIIHTANMISRDWGNKTQGMWVSPMLHRKLGTGSCQFESDFSEYLAAYGSSMRHWRERLQTYDYTQCKATLVASVPGRHTGNDMYKWGHLKLRRSLEKVSIPEALRAKSLLIAQFSSVGSLGTSDEWLMQEFGNSLSACRNKQLGSNLPMKLMFPTIDNVRTSLEGWAGGGSLPFDTKNWVKQESYMRPRLCVWEATEAGRPRAVPHIKTYTRIDPESGEMGWFLLSSSNLSKAAWGSVEKKGTQIMIRSYELGVLIVGDDFKTDSTQKAVLQAVTVAGLATLHPKDSPSPNDASLVVPIRLPYDIPLTPYKPHDVPWTKDSLDESLASKRDTFGFFLKNGGLVK</sequence>
<feature type="site" description="Interaction with DNA" evidence="11">
    <location>
        <position position="587"/>
    </location>
</feature>
<evidence type="ECO:0000256" key="7">
    <source>
        <dbReference type="ARBA" id="ARBA00023204"/>
    </source>
</evidence>
<dbReference type="GO" id="GO:0006281">
    <property type="term" value="P:DNA repair"/>
    <property type="evidence" value="ECO:0007669"/>
    <property type="project" value="UniProtKB-KW"/>
</dbReference>
<dbReference type="InterPro" id="IPR010347">
    <property type="entry name" value="Tdp1"/>
</dbReference>
<dbReference type="AlphaFoldDB" id="A0A507DZI5"/>
<dbReference type="PANTHER" id="PTHR12415">
    <property type="entry name" value="TYROSYL-DNA PHOSPHODIESTERASE 1"/>
    <property type="match status" value="1"/>
</dbReference>
<dbReference type="InterPro" id="IPR037171">
    <property type="entry name" value="NagB/RpiA_transferase-like"/>
</dbReference>
<evidence type="ECO:0000256" key="9">
    <source>
        <dbReference type="PIRSR" id="PIRSR610347-1"/>
    </source>
</evidence>
<evidence type="ECO:0000256" key="3">
    <source>
        <dbReference type="ARBA" id="ARBA00022722"/>
    </source>
</evidence>
<feature type="binding site" evidence="10">
    <location>
        <position position="343"/>
    </location>
    <ligand>
        <name>substrate</name>
    </ligand>
</feature>